<dbReference type="SUPFAM" id="SSF56935">
    <property type="entry name" value="Porins"/>
    <property type="match status" value="1"/>
</dbReference>
<evidence type="ECO:0000313" key="1">
    <source>
        <dbReference type="EMBL" id="EKC60290.1"/>
    </source>
</evidence>
<protein>
    <submittedName>
        <fullName evidence="1">TonB-dependent receptor</fullName>
    </submittedName>
</protein>
<reference evidence="1" key="1">
    <citation type="journal article" date="2013" name="Environ. Microbiol.">
        <title>Microbiota from the distal guts of lean and obese adolescents exhibit partial functional redundancy besides clear differences in community structure.</title>
        <authorList>
            <person name="Ferrer M."/>
            <person name="Ruiz A."/>
            <person name="Lanza F."/>
            <person name="Haange S.B."/>
            <person name="Oberbach A."/>
            <person name="Till H."/>
            <person name="Bargiela R."/>
            <person name="Campoy C."/>
            <person name="Segura M.T."/>
            <person name="Richter M."/>
            <person name="von Bergen M."/>
            <person name="Seifert J."/>
            <person name="Suarez A."/>
        </authorList>
    </citation>
    <scope>NUCLEOTIDE SEQUENCE</scope>
</reference>
<gene>
    <name evidence="1" type="ORF">LEA_12940</name>
</gene>
<keyword evidence="1" id="KW-0675">Receptor</keyword>
<organism evidence="1">
    <name type="scientific">human gut metagenome</name>
    <dbReference type="NCBI Taxonomy" id="408170"/>
    <lineage>
        <taxon>unclassified sequences</taxon>
        <taxon>metagenomes</taxon>
        <taxon>organismal metagenomes</taxon>
    </lineage>
</organism>
<accession>K1T2E9</accession>
<name>K1T2E9_9ZZZZ</name>
<feature type="non-terminal residue" evidence="1">
    <location>
        <position position="270"/>
    </location>
</feature>
<comment type="caution">
    <text evidence="1">The sequence shown here is derived from an EMBL/GenBank/DDBJ whole genome shotgun (WGS) entry which is preliminary data.</text>
</comment>
<dbReference type="EMBL" id="AJWY01008767">
    <property type="protein sequence ID" value="EKC60290.1"/>
    <property type="molecule type" value="Genomic_DNA"/>
</dbReference>
<proteinExistence type="predicted"/>
<dbReference type="AlphaFoldDB" id="K1T2E9"/>
<sequence>MNAASMNNSGFEFAATYRNRDHDFKYEVSANLSTVRNRVTSLGFGTDSYISGAYITNVGEEIGKFYGWVYDGIARTQADLDNHATQEGAQIGDCLYKDVSGPDGKPDGKVDAYDQVVLGSGMPKINFGLNARFEYKRFDLSIATFGALNYHVSDDIHNSLNSCYGWGNKDVAMLDANRFSRRRQSPIFPACHVPMSPTVPAGLERSLQRPQNSERSLLENCQYRIGLQLPNEWFGKYISDVRLYVSAQNLHTFTGYKGYNVDYAGGTFTP</sequence>